<gene>
    <name evidence="2" type="ORF">GCM10009020_35540</name>
</gene>
<sequence length="107" mass="11552">MVVDACRPDYLSPYANIVAGTADARTPAIESLADEGTVLRRAISAAPRTLPSVTSMLTGLRPAEHGATSRQFAMRYGETVTRQLSESGYECVHLSPKTWTGDWLPQG</sequence>
<dbReference type="SUPFAM" id="SSF53649">
    <property type="entry name" value="Alkaline phosphatase-like"/>
    <property type="match status" value="1"/>
</dbReference>
<dbReference type="AlphaFoldDB" id="A0AAV3TER6"/>
<name>A0AAV3TER6_9EURY</name>
<comment type="caution">
    <text evidence="2">The sequence shown here is derived from an EMBL/GenBank/DDBJ whole genome shotgun (WGS) entry which is preliminary data.</text>
</comment>
<keyword evidence="3" id="KW-1185">Reference proteome</keyword>
<protein>
    <recommendedName>
        <fullName evidence="1">Sulfatase N-terminal domain-containing protein</fullName>
    </recommendedName>
</protein>
<feature type="domain" description="Sulfatase N-terminal" evidence="1">
    <location>
        <begin position="20"/>
        <end position="94"/>
    </location>
</feature>
<evidence type="ECO:0000313" key="2">
    <source>
        <dbReference type="EMBL" id="GAA0683039.1"/>
    </source>
</evidence>
<proteinExistence type="predicted"/>
<dbReference type="EMBL" id="BAAADV010000008">
    <property type="protein sequence ID" value="GAA0683039.1"/>
    <property type="molecule type" value="Genomic_DNA"/>
</dbReference>
<organism evidence="2 3">
    <name type="scientific">Natronoarchaeum mannanilyticum</name>
    <dbReference type="NCBI Taxonomy" id="926360"/>
    <lineage>
        <taxon>Archaea</taxon>
        <taxon>Methanobacteriati</taxon>
        <taxon>Methanobacteriota</taxon>
        <taxon>Stenosarchaea group</taxon>
        <taxon>Halobacteria</taxon>
        <taxon>Halobacteriales</taxon>
        <taxon>Natronoarchaeaceae</taxon>
    </lineage>
</organism>
<dbReference type="InterPro" id="IPR000917">
    <property type="entry name" value="Sulfatase_N"/>
</dbReference>
<dbReference type="Gene3D" id="3.40.720.10">
    <property type="entry name" value="Alkaline Phosphatase, subunit A"/>
    <property type="match status" value="1"/>
</dbReference>
<evidence type="ECO:0000259" key="1">
    <source>
        <dbReference type="Pfam" id="PF00884"/>
    </source>
</evidence>
<dbReference type="Proteomes" id="UP001500420">
    <property type="component" value="Unassembled WGS sequence"/>
</dbReference>
<reference evidence="2 3" key="1">
    <citation type="journal article" date="2019" name="Int. J. Syst. Evol. Microbiol.">
        <title>The Global Catalogue of Microorganisms (GCM) 10K type strain sequencing project: providing services to taxonomists for standard genome sequencing and annotation.</title>
        <authorList>
            <consortium name="The Broad Institute Genomics Platform"/>
            <consortium name="The Broad Institute Genome Sequencing Center for Infectious Disease"/>
            <person name="Wu L."/>
            <person name="Ma J."/>
        </authorList>
    </citation>
    <scope>NUCLEOTIDE SEQUENCE [LARGE SCALE GENOMIC DNA]</scope>
    <source>
        <strain evidence="2 3">JCM 16328</strain>
    </source>
</reference>
<accession>A0AAV3TER6</accession>
<evidence type="ECO:0000313" key="3">
    <source>
        <dbReference type="Proteomes" id="UP001500420"/>
    </source>
</evidence>
<dbReference type="Pfam" id="PF00884">
    <property type="entry name" value="Sulfatase"/>
    <property type="match status" value="1"/>
</dbReference>
<dbReference type="InterPro" id="IPR017850">
    <property type="entry name" value="Alkaline_phosphatase_core_sf"/>
</dbReference>